<dbReference type="PANTHER" id="PTHR10891">
    <property type="entry name" value="EF-HAND CALCIUM-BINDING DOMAIN CONTAINING PROTEIN"/>
    <property type="match status" value="1"/>
</dbReference>
<evidence type="ECO:0000313" key="6">
    <source>
        <dbReference type="EMBL" id="KAH7288185.1"/>
    </source>
</evidence>
<dbReference type="AlphaFoldDB" id="A0A8T2QXN9"/>
<feature type="domain" description="EF-hand" evidence="5">
    <location>
        <begin position="209"/>
        <end position="244"/>
    </location>
</feature>
<comment type="caution">
    <text evidence="6">The sequence shown here is derived from an EMBL/GenBank/DDBJ whole genome shotgun (WGS) entry which is preliminary data.</text>
</comment>
<dbReference type="SMART" id="SM00054">
    <property type="entry name" value="EFh"/>
    <property type="match status" value="4"/>
</dbReference>
<keyword evidence="7" id="KW-1185">Reference proteome</keyword>
<feature type="domain" description="EF-hand" evidence="5">
    <location>
        <begin position="172"/>
        <end position="207"/>
    </location>
</feature>
<dbReference type="PROSITE" id="PS50222">
    <property type="entry name" value="EF_HAND_2"/>
    <property type="match status" value="4"/>
</dbReference>
<organism evidence="6 7">
    <name type="scientific">Ceratopteris richardii</name>
    <name type="common">Triangle waterfern</name>
    <dbReference type="NCBI Taxonomy" id="49495"/>
    <lineage>
        <taxon>Eukaryota</taxon>
        <taxon>Viridiplantae</taxon>
        <taxon>Streptophyta</taxon>
        <taxon>Embryophyta</taxon>
        <taxon>Tracheophyta</taxon>
        <taxon>Polypodiopsida</taxon>
        <taxon>Polypodiidae</taxon>
        <taxon>Polypodiales</taxon>
        <taxon>Pteridineae</taxon>
        <taxon>Pteridaceae</taxon>
        <taxon>Parkerioideae</taxon>
        <taxon>Ceratopteris</taxon>
    </lineage>
</organism>
<dbReference type="InterPro" id="IPR039647">
    <property type="entry name" value="EF_hand_pair_protein_CML-like"/>
</dbReference>
<protein>
    <recommendedName>
        <fullName evidence="5">EF-hand domain-containing protein</fullName>
    </recommendedName>
</protein>
<evidence type="ECO:0000313" key="7">
    <source>
        <dbReference type="Proteomes" id="UP000825935"/>
    </source>
</evidence>
<keyword evidence="1" id="KW-0479">Metal-binding</keyword>
<dbReference type="GO" id="GO:0005509">
    <property type="term" value="F:calcium ion binding"/>
    <property type="evidence" value="ECO:0007669"/>
    <property type="project" value="InterPro"/>
</dbReference>
<dbReference type="InterPro" id="IPR018247">
    <property type="entry name" value="EF_Hand_1_Ca_BS"/>
</dbReference>
<dbReference type="PROSITE" id="PS00018">
    <property type="entry name" value="EF_HAND_1"/>
    <property type="match status" value="3"/>
</dbReference>
<dbReference type="InterPro" id="IPR011992">
    <property type="entry name" value="EF-hand-dom_pair"/>
</dbReference>
<feature type="domain" description="EF-hand" evidence="5">
    <location>
        <begin position="116"/>
        <end position="151"/>
    </location>
</feature>
<reference evidence="6" key="1">
    <citation type="submission" date="2021-08" db="EMBL/GenBank/DDBJ databases">
        <title>WGS assembly of Ceratopteris richardii.</title>
        <authorList>
            <person name="Marchant D.B."/>
            <person name="Chen G."/>
            <person name="Jenkins J."/>
            <person name="Shu S."/>
            <person name="Leebens-Mack J."/>
            <person name="Grimwood J."/>
            <person name="Schmutz J."/>
            <person name="Soltis P."/>
            <person name="Soltis D."/>
            <person name="Chen Z.-H."/>
        </authorList>
    </citation>
    <scope>NUCLEOTIDE SEQUENCE</scope>
    <source>
        <strain evidence="6">Whitten #5841</strain>
        <tissue evidence="6">Leaf</tissue>
    </source>
</reference>
<dbReference type="Gene3D" id="1.10.238.10">
    <property type="entry name" value="EF-hand"/>
    <property type="match status" value="2"/>
</dbReference>
<evidence type="ECO:0000256" key="4">
    <source>
        <dbReference type="SAM" id="MobiDB-lite"/>
    </source>
</evidence>
<sequence length="245" mass="27314">MASFVSSFTNWDWSPTWFLNRLIKNPFLFHSSQPCSSTACEGITPIAISPPPPSVPDEPRSDSIGDHSKATSAAPAVSHQEIVALGRIFDHFDENKDGKLSREELRRSLQMLGVETDDDELIAMIDRADWNSDGFLDFPEFAAFYYSFNEDMGHRIDPSNNSSCDVGIEQVEDDSDLRDAFTLFDKNGDGYICAEELQSVLSNMGLSHGSISSCRDMIRSVDIDGDGQVSFEEFKRMMSTGFVHN</sequence>
<proteinExistence type="predicted"/>
<accession>A0A8T2QXN9</accession>
<dbReference type="Proteomes" id="UP000825935">
    <property type="component" value="Chromosome 31"/>
</dbReference>
<evidence type="ECO:0000256" key="3">
    <source>
        <dbReference type="ARBA" id="ARBA00022837"/>
    </source>
</evidence>
<evidence type="ECO:0000256" key="2">
    <source>
        <dbReference type="ARBA" id="ARBA00022737"/>
    </source>
</evidence>
<dbReference type="Pfam" id="PF13499">
    <property type="entry name" value="EF-hand_7"/>
    <property type="match status" value="2"/>
</dbReference>
<gene>
    <name evidence="6" type="ORF">KP509_31G015900</name>
</gene>
<evidence type="ECO:0000259" key="5">
    <source>
        <dbReference type="PROSITE" id="PS50222"/>
    </source>
</evidence>
<keyword evidence="2" id="KW-0677">Repeat</keyword>
<dbReference type="FunFam" id="1.10.238.10:FF:000089">
    <property type="entry name" value="calmodulin-like protein 3"/>
    <property type="match status" value="1"/>
</dbReference>
<dbReference type="OrthoDB" id="26525at2759"/>
<dbReference type="EMBL" id="CM035436">
    <property type="protein sequence ID" value="KAH7288185.1"/>
    <property type="molecule type" value="Genomic_DNA"/>
</dbReference>
<feature type="compositionally biased region" description="Basic and acidic residues" evidence="4">
    <location>
        <begin position="57"/>
        <end position="69"/>
    </location>
</feature>
<dbReference type="OMA" id="FAKEWRP"/>
<feature type="region of interest" description="Disordered" evidence="4">
    <location>
        <begin position="44"/>
        <end position="76"/>
    </location>
</feature>
<name>A0A8T2QXN9_CERRI</name>
<evidence type="ECO:0000256" key="1">
    <source>
        <dbReference type="ARBA" id="ARBA00022723"/>
    </source>
</evidence>
<feature type="domain" description="EF-hand" evidence="5">
    <location>
        <begin position="80"/>
        <end position="115"/>
    </location>
</feature>
<dbReference type="CDD" id="cd00051">
    <property type="entry name" value="EFh"/>
    <property type="match status" value="2"/>
</dbReference>
<dbReference type="InterPro" id="IPR002048">
    <property type="entry name" value="EF_hand_dom"/>
</dbReference>
<keyword evidence="3" id="KW-0106">Calcium</keyword>
<dbReference type="SUPFAM" id="SSF47473">
    <property type="entry name" value="EF-hand"/>
    <property type="match status" value="1"/>
</dbReference>